<dbReference type="EMBL" id="LKET01000021">
    <property type="protein sequence ID" value="KPU45477.1"/>
    <property type="molecule type" value="Genomic_DNA"/>
</dbReference>
<feature type="transmembrane region" description="Helical" evidence="1">
    <location>
        <begin position="36"/>
        <end position="54"/>
    </location>
</feature>
<evidence type="ECO:0000313" key="3">
    <source>
        <dbReference type="Proteomes" id="UP000050326"/>
    </source>
</evidence>
<organism evidence="2 3">
    <name type="scientific">Oxobacter pfennigii</name>
    <dbReference type="NCBI Taxonomy" id="36849"/>
    <lineage>
        <taxon>Bacteria</taxon>
        <taxon>Bacillati</taxon>
        <taxon>Bacillota</taxon>
        <taxon>Clostridia</taxon>
        <taxon>Eubacteriales</taxon>
        <taxon>Clostridiaceae</taxon>
        <taxon>Oxobacter</taxon>
    </lineage>
</organism>
<dbReference type="RefSeq" id="WP_054873826.1">
    <property type="nucleotide sequence ID" value="NZ_LKET01000021.1"/>
</dbReference>
<keyword evidence="3" id="KW-1185">Reference proteome</keyword>
<evidence type="ECO:0000313" key="2">
    <source>
        <dbReference type="EMBL" id="KPU45477.1"/>
    </source>
</evidence>
<dbReference type="Proteomes" id="UP000050326">
    <property type="component" value="Unassembled WGS sequence"/>
</dbReference>
<name>A0A0P8Z015_9CLOT</name>
<keyword evidence="1" id="KW-0472">Membrane</keyword>
<protein>
    <submittedName>
        <fullName evidence="2">Uncharacterized protein</fullName>
    </submittedName>
</protein>
<dbReference type="AlphaFoldDB" id="A0A0P8Z015"/>
<sequence length="112" mass="12209">MSKHRHEKKCCVPMYMPYKVGCSPAGYGECNTGDFGIKWFYALLILIVIVLQFGRKEKGVAKKGCDSETSSVLVGDDQHIDNSVLFIIVVFLLILCAGCFGTAKGCDGGYGF</sequence>
<proteinExistence type="predicted"/>
<evidence type="ECO:0000256" key="1">
    <source>
        <dbReference type="SAM" id="Phobius"/>
    </source>
</evidence>
<comment type="caution">
    <text evidence="2">The sequence shown here is derived from an EMBL/GenBank/DDBJ whole genome shotgun (WGS) entry which is preliminary data.</text>
</comment>
<accession>A0A0P8Z015</accession>
<gene>
    <name evidence="2" type="ORF">OXPF_07100</name>
</gene>
<reference evidence="2 3" key="1">
    <citation type="submission" date="2015-09" db="EMBL/GenBank/DDBJ databases">
        <title>Genome sequence of Oxobacter pfennigii DSM 3222.</title>
        <authorList>
            <person name="Poehlein A."/>
            <person name="Bengelsdorf F.R."/>
            <person name="Schiel-Bengelsdorf B."/>
            <person name="Duerre P."/>
            <person name="Daniel R."/>
        </authorList>
    </citation>
    <scope>NUCLEOTIDE SEQUENCE [LARGE SCALE GENOMIC DNA]</scope>
    <source>
        <strain evidence="2 3">DSM 3222</strain>
    </source>
</reference>
<keyword evidence="1" id="KW-0812">Transmembrane</keyword>
<feature type="transmembrane region" description="Helical" evidence="1">
    <location>
        <begin position="84"/>
        <end position="103"/>
    </location>
</feature>
<keyword evidence="1" id="KW-1133">Transmembrane helix</keyword>
<dbReference type="STRING" id="36849.OXPF_07100"/>